<proteinExistence type="predicted"/>
<dbReference type="EMBL" id="LXQA010186195">
    <property type="protein sequence ID" value="MCI31309.1"/>
    <property type="molecule type" value="Genomic_DNA"/>
</dbReference>
<dbReference type="Proteomes" id="UP000265520">
    <property type="component" value="Unassembled WGS sequence"/>
</dbReference>
<sequence>MQTVKKKGLVNGDTAIVATSIDMAEVAVSPPASPAAAQ</sequence>
<dbReference type="AlphaFoldDB" id="A0A392R504"/>
<reference evidence="1 2" key="1">
    <citation type="journal article" date="2018" name="Front. Plant Sci.">
        <title>Red Clover (Trifolium pratense) and Zigzag Clover (T. medium) - A Picture of Genomic Similarities and Differences.</title>
        <authorList>
            <person name="Dluhosova J."/>
            <person name="Istvanek J."/>
            <person name="Nedelnik J."/>
            <person name="Repkova J."/>
        </authorList>
    </citation>
    <scope>NUCLEOTIDE SEQUENCE [LARGE SCALE GENOMIC DNA]</scope>
    <source>
        <strain evidence="2">cv. 10/8</strain>
        <tissue evidence="1">Leaf</tissue>
    </source>
</reference>
<evidence type="ECO:0000313" key="1">
    <source>
        <dbReference type="EMBL" id="MCI31309.1"/>
    </source>
</evidence>
<accession>A0A392R504</accession>
<evidence type="ECO:0000313" key="2">
    <source>
        <dbReference type="Proteomes" id="UP000265520"/>
    </source>
</evidence>
<name>A0A392R504_9FABA</name>
<protein>
    <submittedName>
        <fullName evidence="1">Uncharacterized protein</fullName>
    </submittedName>
</protein>
<feature type="non-terminal residue" evidence="1">
    <location>
        <position position="38"/>
    </location>
</feature>
<keyword evidence="2" id="KW-1185">Reference proteome</keyword>
<comment type="caution">
    <text evidence="1">The sequence shown here is derived from an EMBL/GenBank/DDBJ whole genome shotgun (WGS) entry which is preliminary data.</text>
</comment>
<organism evidence="1 2">
    <name type="scientific">Trifolium medium</name>
    <dbReference type="NCBI Taxonomy" id="97028"/>
    <lineage>
        <taxon>Eukaryota</taxon>
        <taxon>Viridiplantae</taxon>
        <taxon>Streptophyta</taxon>
        <taxon>Embryophyta</taxon>
        <taxon>Tracheophyta</taxon>
        <taxon>Spermatophyta</taxon>
        <taxon>Magnoliopsida</taxon>
        <taxon>eudicotyledons</taxon>
        <taxon>Gunneridae</taxon>
        <taxon>Pentapetalae</taxon>
        <taxon>rosids</taxon>
        <taxon>fabids</taxon>
        <taxon>Fabales</taxon>
        <taxon>Fabaceae</taxon>
        <taxon>Papilionoideae</taxon>
        <taxon>50 kb inversion clade</taxon>
        <taxon>NPAAA clade</taxon>
        <taxon>Hologalegina</taxon>
        <taxon>IRL clade</taxon>
        <taxon>Trifolieae</taxon>
        <taxon>Trifolium</taxon>
    </lineage>
</organism>